<organism evidence="2 3">
    <name type="scientific">Dorcoceras hygrometricum</name>
    <dbReference type="NCBI Taxonomy" id="472368"/>
    <lineage>
        <taxon>Eukaryota</taxon>
        <taxon>Viridiplantae</taxon>
        <taxon>Streptophyta</taxon>
        <taxon>Embryophyta</taxon>
        <taxon>Tracheophyta</taxon>
        <taxon>Spermatophyta</taxon>
        <taxon>Magnoliopsida</taxon>
        <taxon>eudicotyledons</taxon>
        <taxon>Gunneridae</taxon>
        <taxon>Pentapetalae</taxon>
        <taxon>asterids</taxon>
        <taxon>lamiids</taxon>
        <taxon>Lamiales</taxon>
        <taxon>Gesneriaceae</taxon>
        <taxon>Didymocarpoideae</taxon>
        <taxon>Trichosporeae</taxon>
        <taxon>Loxocarpinae</taxon>
        <taxon>Dorcoceras</taxon>
    </lineage>
</organism>
<dbReference type="EMBL" id="KV012495">
    <property type="protein sequence ID" value="KZV24901.1"/>
    <property type="molecule type" value="Genomic_DNA"/>
</dbReference>
<evidence type="ECO:0000313" key="2">
    <source>
        <dbReference type="EMBL" id="KZV24901.1"/>
    </source>
</evidence>
<dbReference type="OrthoDB" id="778453at2759"/>
<proteinExistence type="predicted"/>
<dbReference type="Proteomes" id="UP000250235">
    <property type="component" value="Unassembled WGS sequence"/>
</dbReference>
<evidence type="ECO:0000313" key="3">
    <source>
        <dbReference type="Proteomes" id="UP000250235"/>
    </source>
</evidence>
<feature type="region of interest" description="Disordered" evidence="1">
    <location>
        <begin position="1"/>
        <end position="21"/>
    </location>
</feature>
<evidence type="ECO:0000256" key="1">
    <source>
        <dbReference type="SAM" id="MobiDB-lite"/>
    </source>
</evidence>
<sequence>MTSSPHPSGGQLVRRSGDESQLSSLVCDLSQNVQTMMDNMLAMIKEIDQNSAGIVKEIENSKESVYQRKNTLEQEKELLHKTAFSVLGMLSSQDLS</sequence>
<name>A0A2Z7ASL4_9LAMI</name>
<gene>
    <name evidence="2" type="ORF">F511_21599</name>
</gene>
<keyword evidence="3" id="KW-1185">Reference proteome</keyword>
<dbReference type="PANTHER" id="PTHR36800:SF1">
    <property type="entry name" value="POLYAMINE-MODULATED FACTOR 1-BINDING PROTEIN"/>
    <property type="match status" value="1"/>
</dbReference>
<protein>
    <submittedName>
        <fullName evidence="2">Polyamine-modulated factor 1-binding protein 1</fullName>
    </submittedName>
</protein>
<reference evidence="2 3" key="1">
    <citation type="journal article" date="2015" name="Proc. Natl. Acad. Sci. U.S.A.">
        <title>The resurrection genome of Boea hygrometrica: A blueprint for survival of dehydration.</title>
        <authorList>
            <person name="Xiao L."/>
            <person name="Yang G."/>
            <person name="Zhang L."/>
            <person name="Yang X."/>
            <person name="Zhao S."/>
            <person name="Ji Z."/>
            <person name="Zhou Q."/>
            <person name="Hu M."/>
            <person name="Wang Y."/>
            <person name="Chen M."/>
            <person name="Xu Y."/>
            <person name="Jin H."/>
            <person name="Xiao X."/>
            <person name="Hu G."/>
            <person name="Bao F."/>
            <person name="Hu Y."/>
            <person name="Wan P."/>
            <person name="Li L."/>
            <person name="Deng X."/>
            <person name="Kuang T."/>
            <person name="Xiang C."/>
            <person name="Zhu J.K."/>
            <person name="Oliver M.J."/>
            <person name="He Y."/>
        </authorList>
    </citation>
    <scope>NUCLEOTIDE SEQUENCE [LARGE SCALE GENOMIC DNA]</scope>
    <source>
        <strain evidence="3">cv. XS01</strain>
    </source>
</reference>
<dbReference type="PANTHER" id="PTHR36800">
    <property type="entry name" value="POLYAMINE-MODULATED FACTOR 1-BINDING PROTEIN"/>
    <property type="match status" value="1"/>
</dbReference>
<dbReference type="AlphaFoldDB" id="A0A2Z7ASL4"/>
<accession>A0A2Z7ASL4</accession>